<dbReference type="Pfam" id="PF01497">
    <property type="entry name" value="Peripla_BP_2"/>
    <property type="match status" value="1"/>
</dbReference>
<dbReference type="AlphaFoldDB" id="A0A4D7B4L8"/>
<protein>
    <submittedName>
        <fullName evidence="2">Hemin ABC transporter substrate-binding protein</fullName>
    </submittedName>
</protein>
<dbReference type="PANTHER" id="PTHR30535:SF4">
    <property type="entry name" value="HEMIN-BINDING PERIPLASMIC PROTEIN HMUT"/>
    <property type="match status" value="1"/>
</dbReference>
<dbReference type="EMBL" id="CP039690">
    <property type="protein sequence ID" value="QCI67881.1"/>
    <property type="molecule type" value="Genomic_DNA"/>
</dbReference>
<proteinExistence type="predicted"/>
<sequence>MPSTSPSRPVDVSRRSLVAASGLTAAILAGSLVPALGSLTALAQAAPQRIVAAGGVITEILYALGLQDQIVGVDTTSLHPPQALKDKPNVGYVRALSAEGVLSLKPTLVIAIDGAGPPDTIKLIAEAGIRVERLGEDLTPKGIVERIRAVGRLANATPQADTLADAIDKRFQALAREREALAARKRVLFVLSLQNGRVVVGGRHSGADAIITLAGAVNAAEAVDGYKPLTDEGVIAAAPDVVLVMQRGDHALSPSDVFGLPAFAATPAARNRSLVSMDGLYLLGFGPRTPEAAHDLMAAAYGLGEAAGGRRQ</sequence>
<organism evidence="2 3">
    <name type="scientific">Phreatobacter stygius</name>
    <dbReference type="NCBI Taxonomy" id="1940610"/>
    <lineage>
        <taxon>Bacteria</taxon>
        <taxon>Pseudomonadati</taxon>
        <taxon>Pseudomonadota</taxon>
        <taxon>Alphaproteobacteria</taxon>
        <taxon>Hyphomicrobiales</taxon>
        <taxon>Phreatobacteraceae</taxon>
        <taxon>Phreatobacter</taxon>
    </lineage>
</organism>
<dbReference type="SUPFAM" id="SSF53807">
    <property type="entry name" value="Helical backbone' metal receptor"/>
    <property type="match status" value="1"/>
</dbReference>
<evidence type="ECO:0000313" key="2">
    <source>
        <dbReference type="EMBL" id="QCI67881.1"/>
    </source>
</evidence>
<evidence type="ECO:0000313" key="3">
    <source>
        <dbReference type="Proteomes" id="UP000298781"/>
    </source>
</evidence>
<reference evidence="2 3" key="1">
    <citation type="submission" date="2019-04" db="EMBL/GenBank/DDBJ databases">
        <title>Phreatobacter aquaticus sp. nov.</title>
        <authorList>
            <person name="Choi A."/>
        </authorList>
    </citation>
    <scope>NUCLEOTIDE SEQUENCE [LARGE SCALE GENOMIC DNA]</scope>
    <source>
        <strain evidence="2 3">KCTC 52518</strain>
    </source>
</reference>
<dbReference type="PANTHER" id="PTHR30535">
    <property type="entry name" value="VITAMIN B12-BINDING PROTEIN"/>
    <property type="match status" value="1"/>
</dbReference>
<keyword evidence="3" id="KW-1185">Reference proteome</keyword>
<dbReference type="PROSITE" id="PS51318">
    <property type="entry name" value="TAT"/>
    <property type="match status" value="1"/>
</dbReference>
<dbReference type="KEGG" id="pstg:E8M01_28820"/>
<name>A0A4D7B4L8_9HYPH</name>
<dbReference type="OrthoDB" id="9797736at2"/>
<dbReference type="InterPro" id="IPR050902">
    <property type="entry name" value="ABC_Transporter_SBP"/>
</dbReference>
<dbReference type="CDD" id="cd01149">
    <property type="entry name" value="HutB"/>
    <property type="match status" value="1"/>
</dbReference>
<dbReference type="Proteomes" id="UP000298781">
    <property type="component" value="Chromosome"/>
</dbReference>
<gene>
    <name evidence="2" type="ORF">E8M01_28820</name>
</gene>
<dbReference type="PROSITE" id="PS50983">
    <property type="entry name" value="FE_B12_PBP"/>
    <property type="match status" value="1"/>
</dbReference>
<dbReference type="Gene3D" id="3.40.50.1980">
    <property type="entry name" value="Nitrogenase molybdenum iron protein domain"/>
    <property type="match status" value="2"/>
</dbReference>
<accession>A0A4D7B4L8</accession>
<evidence type="ECO:0000259" key="1">
    <source>
        <dbReference type="PROSITE" id="PS50983"/>
    </source>
</evidence>
<feature type="domain" description="Fe/B12 periplasmic-binding" evidence="1">
    <location>
        <begin position="49"/>
        <end position="305"/>
    </location>
</feature>
<dbReference type="InterPro" id="IPR006311">
    <property type="entry name" value="TAT_signal"/>
</dbReference>
<dbReference type="InterPro" id="IPR002491">
    <property type="entry name" value="ABC_transptr_periplasmic_BD"/>
</dbReference>